<accession>A0A8J4WVI8</accession>
<evidence type="ECO:0000313" key="2">
    <source>
        <dbReference type="EMBL" id="KAF5892772.1"/>
    </source>
</evidence>
<organism evidence="2 3">
    <name type="scientific">Clarias magur</name>
    <name type="common">Asian catfish</name>
    <name type="synonym">Macropteronotus magur</name>
    <dbReference type="NCBI Taxonomy" id="1594786"/>
    <lineage>
        <taxon>Eukaryota</taxon>
        <taxon>Metazoa</taxon>
        <taxon>Chordata</taxon>
        <taxon>Craniata</taxon>
        <taxon>Vertebrata</taxon>
        <taxon>Euteleostomi</taxon>
        <taxon>Actinopterygii</taxon>
        <taxon>Neopterygii</taxon>
        <taxon>Teleostei</taxon>
        <taxon>Ostariophysi</taxon>
        <taxon>Siluriformes</taxon>
        <taxon>Clariidae</taxon>
        <taxon>Clarias</taxon>
    </lineage>
</organism>
<evidence type="ECO:0000313" key="3">
    <source>
        <dbReference type="Proteomes" id="UP000727407"/>
    </source>
</evidence>
<sequence>MKTVVILLLLLNAAIHTTFSCAVCKGEALKCYTCVATNLDECNRQGLTVCPANSDACATITGA</sequence>
<dbReference type="AlphaFoldDB" id="A0A8J4WVI8"/>
<protein>
    <submittedName>
        <fullName evidence="2">CD59 glycoprotein-like isoform X2</fullName>
    </submittedName>
</protein>
<dbReference type="InterPro" id="IPR045860">
    <property type="entry name" value="Snake_toxin-like_sf"/>
</dbReference>
<name>A0A8J4WVI8_CLAMG</name>
<dbReference type="OrthoDB" id="6337383at2759"/>
<reference evidence="2" key="1">
    <citation type="submission" date="2020-07" db="EMBL/GenBank/DDBJ databases">
        <title>Clarias magur genome sequencing, assembly and annotation.</title>
        <authorList>
            <person name="Kushwaha B."/>
            <person name="Kumar R."/>
            <person name="Das P."/>
            <person name="Joshi C.G."/>
            <person name="Kumar D."/>
            <person name="Nagpure N.S."/>
            <person name="Pandey M."/>
            <person name="Agarwal S."/>
            <person name="Srivastava S."/>
            <person name="Singh M."/>
            <person name="Sahoo L."/>
            <person name="Jayasankar P."/>
            <person name="Meher P.K."/>
            <person name="Koringa P.G."/>
            <person name="Iquebal M.A."/>
            <person name="Das S.P."/>
            <person name="Bit A."/>
            <person name="Patnaik S."/>
            <person name="Patel N."/>
            <person name="Shah T.M."/>
            <person name="Hinsu A."/>
            <person name="Jena J.K."/>
        </authorList>
    </citation>
    <scope>NUCLEOTIDE SEQUENCE</scope>
    <source>
        <strain evidence="2">CIFAMagur01</strain>
        <tissue evidence="2">Testis</tissue>
    </source>
</reference>
<dbReference type="SUPFAM" id="SSF57302">
    <property type="entry name" value="Snake toxin-like"/>
    <property type="match status" value="1"/>
</dbReference>
<feature type="signal peptide" evidence="1">
    <location>
        <begin position="1"/>
        <end position="20"/>
    </location>
</feature>
<dbReference type="Proteomes" id="UP000727407">
    <property type="component" value="Unassembled WGS sequence"/>
</dbReference>
<feature type="chain" id="PRO_5035174355" evidence="1">
    <location>
        <begin position="21"/>
        <end position="63"/>
    </location>
</feature>
<keyword evidence="3" id="KW-1185">Reference proteome</keyword>
<proteinExistence type="predicted"/>
<feature type="non-terminal residue" evidence="2">
    <location>
        <position position="63"/>
    </location>
</feature>
<keyword evidence="1" id="KW-0732">Signal</keyword>
<evidence type="ECO:0000256" key="1">
    <source>
        <dbReference type="SAM" id="SignalP"/>
    </source>
</evidence>
<dbReference type="EMBL" id="QNUK01000476">
    <property type="protein sequence ID" value="KAF5892772.1"/>
    <property type="molecule type" value="Genomic_DNA"/>
</dbReference>
<comment type="caution">
    <text evidence="2">The sequence shown here is derived from an EMBL/GenBank/DDBJ whole genome shotgun (WGS) entry which is preliminary data.</text>
</comment>
<dbReference type="PROSITE" id="PS51257">
    <property type="entry name" value="PROKAR_LIPOPROTEIN"/>
    <property type="match status" value="1"/>
</dbReference>
<gene>
    <name evidence="2" type="ORF">DAT39_017524</name>
</gene>